<organism evidence="2 3">
    <name type="scientific">Nitrosospira multiformis</name>
    <dbReference type="NCBI Taxonomy" id="1231"/>
    <lineage>
        <taxon>Bacteria</taxon>
        <taxon>Pseudomonadati</taxon>
        <taxon>Pseudomonadota</taxon>
        <taxon>Betaproteobacteria</taxon>
        <taxon>Nitrosomonadales</taxon>
        <taxon>Nitrosomonadaceae</taxon>
        <taxon>Nitrosospira</taxon>
    </lineage>
</organism>
<dbReference type="GO" id="GO:0016740">
    <property type="term" value="F:transferase activity"/>
    <property type="evidence" value="ECO:0007669"/>
    <property type="project" value="UniProtKB-KW"/>
</dbReference>
<dbReference type="EMBL" id="FNKY01000001">
    <property type="protein sequence ID" value="SDQ25299.1"/>
    <property type="molecule type" value="Genomic_DNA"/>
</dbReference>
<evidence type="ECO:0000313" key="2">
    <source>
        <dbReference type="EMBL" id="SDQ25299.1"/>
    </source>
</evidence>
<sequence length="251" mass="28935">MKIGIVVAYHNFVNKFILPCLSSMRENIKYEKFVCVFDNESSHKDNDKVTDFCSMNNEFSYIRIDDQIKNGGLTGVWNKGVDLCIENKCDVIFIINDDILINETWEHFVSSVTDDNVIYGPITNEPGHAWINKKGIKIQYAYTRDGRDENPQKVGFVNGFCFGCTSKTFANNRWNETFYFNPYFPFGGNETEFQVRLFNLTPATTTPKNKKILDSLDAHNQAIIVPRCYVHHSKNNAWRINGGKYSNDQFT</sequence>
<dbReference type="Pfam" id="PF00535">
    <property type="entry name" value="Glycos_transf_2"/>
    <property type="match status" value="1"/>
</dbReference>
<proteinExistence type="predicted"/>
<dbReference type="Gene3D" id="3.90.550.10">
    <property type="entry name" value="Spore Coat Polysaccharide Biosynthesis Protein SpsA, Chain A"/>
    <property type="match status" value="1"/>
</dbReference>
<protein>
    <submittedName>
        <fullName evidence="2">Glycosyl transferase family 2</fullName>
    </submittedName>
</protein>
<gene>
    <name evidence="2" type="ORF">SAMN05216402_0025</name>
</gene>
<dbReference type="InterPro" id="IPR029044">
    <property type="entry name" value="Nucleotide-diphossugar_trans"/>
</dbReference>
<dbReference type="Proteomes" id="UP000183471">
    <property type="component" value="Unassembled WGS sequence"/>
</dbReference>
<reference evidence="2 3" key="1">
    <citation type="submission" date="2016-10" db="EMBL/GenBank/DDBJ databases">
        <authorList>
            <person name="Varghese N."/>
            <person name="Submissions S."/>
        </authorList>
    </citation>
    <scope>NUCLEOTIDE SEQUENCE [LARGE SCALE GENOMIC DNA]</scope>
    <source>
        <strain evidence="2 3">Nl1</strain>
    </source>
</reference>
<dbReference type="RefSeq" id="WP_074630251.1">
    <property type="nucleotide sequence ID" value="NZ_FNKY01000001.1"/>
</dbReference>
<keyword evidence="3" id="KW-1185">Reference proteome</keyword>
<dbReference type="SUPFAM" id="SSF53448">
    <property type="entry name" value="Nucleotide-diphospho-sugar transferases"/>
    <property type="match status" value="1"/>
</dbReference>
<dbReference type="InterPro" id="IPR001173">
    <property type="entry name" value="Glyco_trans_2-like"/>
</dbReference>
<feature type="domain" description="Glycosyltransferase 2-like" evidence="1">
    <location>
        <begin position="5"/>
        <end position="164"/>
    </location>
</feature>
<keyword evidence="2" id="KW-0808">Transferase</keyword>
<evidence type="ECO:0000259" key="1">
    <source>
        <dbReference type="Pfam" id="PF00535"/>
    </source>
</evidence>
<evidence type="ECO:0000313" key="3">
    <source>
        <dbReference type="Proteomes" id="UP000183471"/>
    </source>
</evidence>
<comment type="caution">
    <text evidence="2">The sequence shown here is derived from an EMBL/GenBank/DDBJ whole genome shotgun (WGS) entry which is preliminary data.</text>
</comment>
<accession>A0ABY0T616</accession>
<name>A0ABY0T616_9PROT</name>